<keyword evidence="3" id="KW-1185">Reference proteome</keyword>
<accession>A0A8T0IY07</accession>
<dbReference type="Proteomes" id="UP000822688">
    <property type="component" value="Chromosome 2"/>
</dbReference>
<dbReference type="PANTHER" id="PTHR31672:SF2">
    <property type="entry name" value="F-BOX DOMAIN-CONTAINING PROTEIN"/>
    <property type="match status" value="1"/>
</dbReference>
<dbReference type="SUPFAM" id="SSF81383">
    <property type="entry name" value="F-box domain"/>
    <property type="match status" value="1"/>
</dbReference>
<dbReference type="PROSITE" id="PS50181">
    <property type="entry name" value="FBOX"/>
    <property type="match status" value="1"/>
</dbReference>
<evidence type="ECO:0000313" key="2">
    <source>
        <dbReference type="EMBL" id="KAG0588125.1"/>
    </source>
</evidence>
<sequence length="424" mass="49041">MAKLWENLPPELLELVLACLPVQVLCRFRLVCRRWNHLITQPGFASLCAQTPKQAPSILITPKLVEFTAQRGRVNWEILDMAEKRFYTLSDSFIDHYFHGREFYAKCSNYTLASDGGLVYAMYFDFEHHLRHIVCNPVSKSFHHIPAPEYQFSYHRDIVVMSVDNATQSYRIIVMEAYGSTTSRQEEVHLYDSTTNKWRKLCEALPGEDYFAYSSIFLDGVPYTLFVDTSIIPWSPKLYSYDLETGKWRYIDVELPQILHAQDKSLLVVALGRLFFVEYTGLPMYPFIDMTMWEDFIDLETWSTRMKKRHQIKVRVSEIVLGKELEVIKVAEMPKFSKYPREMLQKHRSGPTVMGDAVVALGCGNSVVILSLLGRSVGWDLVKSCWYELPANTEHINDKCRYGIYAGLVQLDLREMSGDTCRIG</sequence>
<dbReference type="InterPro" id="IPR017451">
    <property type="entry name" value="F-box-assoc_interact_dom"/>
</dbReference>
<dbReference type="InterPro" id="IPR015915">
    <property type="entry name" value="Kelch-typ_b-propeller"/>
</dbReference>
<dbReference type="SMART" id="SM00256">
    <property type="entry name" value="FBOX"/>
    <property type="match status" value="1"/>
</dbReference>
<gene>
    <name evidence="2" type="ORF">KC19_2G217900</name>
</gene>
<dbReference type="InterPro" id="IPR050796">
    <property type="entry name" value="SCF_F-box_component"/>
</dbReference>
<name>A0A8T0IY07_CERPU</name>
<dbReference type="InterPro" id="IPR001810">
    <property type="entry name" value="F-box_dom"/>
</dbReference>
<evidence type="ECO:0000259" key="1">
    <source>
        <dbReference type="PROSITE" id="PS50181"/>
    </source>
</evidence>
<proteinExistence type="predicted"/>
<organism evidence="2 3">
    <name type="scientific">Ceratodon purpureus</name>
    <name type="common">Fire moss</name>
    <name type="synonym">Dicranum purpureum</name>
    <dbReference type="NCBI Taxonomy" id="3225"/>
    <lineage>
        <taxon>Eukaryota</taxon>
        <taxon>Viridiplantae</taxon>
        <taxon>Streptophyta</taxon>
        <taxon>Embryophyta</taxon>
        <taxon>Bryophyta</taxon>
        <taxon>Bryophytina</taxon>
        <taxon>Bryopsida</taxon>
        <taxon>Dicranidae</taxon>
        <taxon>Pseudoditrichales</taxon>
        <taxon>Ditrichaceae</taxon>
        <taxon>Ceratodon</taxon>
    </lineage>
</organism>
<dbReference type="PANTHER" id="PTHR31672">
    <property type="entry name" value="BNACNNG10540D PROTEIN"/>
    <property type="match status" value="1"/>
</dbReference>
<dbReference type="Gene3D" id="1.20.1280.50">
    <property type="match status" value="1"/>
</dbReference>
<dbReference type="Gene3D" id="2.120.10.80">
    <property type="entry name" value="Kelch-type beta propeller"/>
    <property type="match status" value="1"/>
</dbReference>
<protein>
    <recommendedName>
        <fullName evidence="1">F-box domain-containing protein</fullName>
    </recommendedName>
</protein>
<dbReference type="InterPro" id="IPR036047">
    <property type="entry name" value="F-box-like_dom_sf"/>
</dbReference>
<feature type="domain" description="F-box" evidence="1">
    <location>
        <begin position="2"/>
        <end position="47"/>
    </location>
</feature>
<dbReference type="SUPFAM" id="SSF117281">
    <property type="entry name" value="Kelch motif"/>
    <property type="match status" value="1"/>
</dbReference>
<dbReference type="Pfam" id="PF00646">
    <property type="entry name" value="F-box"/>
    <property type="match status" value="1"/>
</dbReference>
<dbReference type="Pfam" id="PF07734">
    <property type="entry name" value="FBA_1"/>
    <property type="match status" value="1"/>
</dbReference>
<dbReference type="InterPro" id="IPR006527">
    <property type="entry name" value="F-box-assoc_dom_typ1"/>
</dbReference>
<dbReference type="AlphaFoldDB" id="A0A8T0IY07"/>
<dbReference type="EMBL" id="CM026422">
    <property type="protein sequence ID" value="KAG0588125.1"/>
    <property type="molecule type" value="Genomic_DNA"/>
</dbReference>
<comment type="caution">
    <text evidence="2">The sequence shown here is derived from an EMBL/GenBank/DDBJ whole genome shotgun (WGS) entry which is preliminary data.</text>
</comment>
<evidence type="ECO:0000313" key="3">
    <source>
        <dbReference type="Proteomes" id="UP000822688"/>
    </source>
</evidence>
<reference evidence="2" key="1">
    <citation type="submission" date="2020-06" db="EMBL/GenBank/DDBJ databases">
        <title>WGS assembly of Ceratodon purpureus strain R40.</title>
        <authorList>
            <person name="Carey S.B."/>
            <person name="Jenkins J."/>
            <person name="Shu S."/>
            <person name="Lovell J.T."/>
            <person name="Sreedasyam A."/>
            <person name="Maumus F."/>
            <person name="Tiley G.P."/>
            <person name="Fernandez-Pozo N."/>
            <person name="Barry K."/>
            <person name="Chen C."/>
            <person name="Wang M."/>
            <person name="Lipzen A."/>
            <person name="Daum C."/>
            <person name="Saski C.A."/>
            <person name="Payton A.C."/>
            <person name="Mcbreen J.C."/>
            <person name="Conrad R.E."/>
            <person name="Kollar L.M."/>
            <person name="Olsson S."/>
            <person name="Huttunen S."/>
            <person name="Landis J.B."/>
            <person name="Wickett N.J."/>
            <person name="Johnson M.G."/>
            <person name="Rensing S.A."/>
            <person name="Grimwood J."/>
            <person name="Schmutz J."/>
            <person name="Mcdaniel S.F."/>
        </authorList>
    </citation>
    <scope>NUCLEOTIDE SEQUENCE</scope>
    <source>
        <strain evidence="2">R40</strain>
    </source>
</reference>
<dbReference type="NCBIfam" id="TIGR01640">
    <property type="entry name" value="F_box_assoc_1"/>
    <property type="match status" value="1"/>
</dbReference>